<reference evidence="8 9" key="1">
    <citation type="journal article" date="2015" name="Microbiome">
        <title>Genomic resolution of linkages in carbon, nitrogen, and sulfur cycling among widespread estuary sediment bacteria.</title>
        <authorList>
            <person name="Baker B.J."/>
            <person name="Lazar C.S."/>
            <person name="Teske A.P."/>
            <person name="Dick G.J."/>
        </authorList>
    </citation>
    <scope>NUCLEOTIDE SEQUENCE [LARGE SCALE GENOMIC DNA]</scope>
    <source>
        <strain evidence="8">DG_54_3</strain>
    </source>
</reference>
<dbReference type="EMBL" id="LIZX01000090">
    <property type="protein sequence ID" value="KPJ66128.1"/>
    <property type="molecule type" value="Genomic_DNA"/>
</dbReference>
<dbReference type="InterPro" id="IPR005235">
    <property type="entry name" value="YmdB-like"/>
</dbReference>
<dbReference type="PATRIC" id="fig|1703775.3.peg.3483"/>
<feature type="binding site" evidence="7">
    <location>
        <position position="173"/>
    </location>
    <ligand>
        <name>Fe cation</name>
        <dbReference type="ChEBI" id="CHEBI:24875"/>
        <label>2</label>
    </ligand>
</feature>
<keyword evidence="4" id="KW-0408">Iron</keyword>
<dbReference type="Gene3D" id="3.60.21.10">
    <property type="match status" value="1"/>
</dbReference>
<protein>
    <submittedName>
        <fullName evidence="8">Metallophosphoesterase</fullName>
    </submittedName>
</protein>
<feature type="binding site" evidence="7">
    <location>
        <position position="67"/>
    </location>
    <ligand>
        <name>Fe cation</name>
        <dbReference type="ChEBI" id="CHEBI:24875"/>
        <label>2</label>
    </ligand>
</feature>
<dbReference type="SUPFAM" id="SSF56300">
    <property type="entry name" value="Metallo-dependent phosphatases"/>
    <property type="match status" value="1"/>
</dbReference>
<dbReference type="AlphaFoldDB" id="A0A0S7XUJ7"/>
<dbReference type="PANTHER" id="PTHR36303">
    <property type="entry name" value="2',3'-CYCLIC-NUCLEOTIDE 2'-PHOSPHODIESTERASE"/>
    <property type="match status" value="1"/>
</dbReference>
<dbReference type="FunFam" id="3.60.21.10:FF:000016">
    <property type="entry name" value="Putative metallophosphoesterase"/>
    <property type="match status" value="1"/>
</dbReference>
<feature type="binding site" evidence="7">
    <location>
        <position position="175"/>
    </location>
    <ligand>
        <name>Fe cation</name>
        <dbReference type="ChEBI" id="CHEBI:24875"/>
        <label>1</label>
    </ligand>
</feature>
<proteinExistence type="inferred from homology"/>
<evidence type="ECO:0000313" key="9">
    <source>
        <dbReference type="Proteomes" id="UP000051861"/>
    </source>
</evidence>
<comment type="similarity">
    <text evidence="5">Belongs to the YmdB-like family.</text>
</comment>
<evidence type="ECO:0000256" key="4">
    <source>
        <dbReference type="ARBA" id="ARBA00023004"/>
    </source>
</evidence>
<gene>
    <name evidence="8" type="ORF">AMJ44_08885</name>
</gene>
<organism evidence="8 9">
    <name type="scientific">candidate division WOR-1 bacterium DG_54_3</name>
    <dbReference type="NCBI Taxonomy" id="1703775"/>
    <lineage>
        <taxon>Bacteria</taxon>
        <taxon>Bacillati</taxon>
        <taxon>Saganbacteria</taxon>
    </lineage>
</organism>
<keyword evidence="3" id="KW-0378">Hydrolase</keyword>
<dbReference type="PANTHER" id="PTHR36303:SF1">
    <property type="entry name" value="2',3'-CYCLIC-NUCLEOTIDE 2'-PHOSPHODIESTERASE"/>
    <property type="match status" value="1"/>
</dbReference>
<sequence length="262" mass="28851">MNILFIGDIIGKLGRKVCRQVLPELRKKLAPDLIIANGENSAHGYGITEKVYKELLEMGIEAITMGNHVWDKKELTKSIDKLPLLTRPANYPPGTPGKDHLILDKSGVKIAIINLSGRTFMQPLDCPFQAVQKLLPTLKTNLVIVDMHAEATSEKCAMGWFLDGKVSAVIGTHTHVMTADERILPQGTAFISDIGMVGAYNSIIGMDKEQILKRFTTQMPEKFEPTESGPGLFNAVFLKIDAISGRAKEIKRIVKVVEESAD</sequence>
<dbReference type="GO" id="GO:0004113">
    <property type="term" value="F:2',3'-cyclic-nucleotide 3'-phosphodiesterase activity"/>
    <property type="evidence" value="ECO:0007669"/>
    <property type="project" value="TreeGrafter"/>
</dbReference>
<comment type="cofactor">
    <cofactor evidence="1">
        <name>Fe(3+)</name>
        <dbReference type="ChEBI" id="CHEBI:29034"/>
    </cofactor>
</comment>
<feature type="binding site" evidence="7">
    <location>
        <position position="8"/>
    </location>
    <ligand>
        <name>Fe cation</name>
        <dbReference type="ChEBI" id="CHEBI:24875"/>
        <label>1</label>
    </ligand>
</feature>
<dbReference type="Proteomes" id="UP000051861">
    <property type="component" value="Unassembled WGS sequence"/>
</dbReference>
<dbReference type="CDD" id="cd07382">
    <property type="entry name" value="MPP_DR1281"/>
    <property type="match status" value="1"/>
</dbReference>
<dbReference type="Pfam" id="PF13277">
    <property type="entry name" value="YmdB"/>
    <property type="match status" value="1"/>
</dbReference>
<evidence type="ECO:0000256" key="7">
    <source>
        <dbReference type="PIRSR" id="PIRSR004789-51"/>
    </source>
</evidence>
<evidence type="ECO:0000256" key="3">
    <source>
        <dbReference type="ARBA" id="ARBA00022801"/>
    </source>
</evidence>
<dbReference type="PIRSF" id="PIRSF004789">
    <property type="entry name" value="DR1281"/>
    <property type="match status" value="1"/>
</dbReference>
<comment type="caution">
    <text evidence="8">The sequence shown here is derived from an EMBL/GenBank/DDBJ whole genome shotgun (WGS) entry which is preliminary data.</text>
</comment>
<dbReference type="GO" id="GO:0046872">
    <property type="term" value="F:metal ion binding"/>
    <property type="evidence" value="ECO:0007669"/>
    <property type="project" value="UniProtKB-KW"/>
</dbReference>
<feature type="active site" description="Proton donor" evidence="6">
    <location>
        <position position="68"/>
    </location>
</feature>
<evidence type="ECO:0000313" key="8">
    <source>
        <dbReference type="EMBL" id="KPJ66128.1"/>
    </source>
</evidence>
<accession>A0A0S7XUJ7</accession>
<feature type="binding site" evidence="7">
    <location>
        <position position="39"/>
    </location>
    <ligand>
        <name>Fe cation</name>
        <dbReference type="ChEBI" id="CHEBI:24875"/>
        <label>1</label>
    </ligand>
</feature>
<dbReference type="InterPro" id="IPR029052">
    <property type="entry name" value="Metallo-depent_PP-like"/>
</dbReference>
<name>A0A0S7XUJ7_UNCSA</name>
<evidence type="ECO:0000256" key="2">
    <source>
        <dbReference type="ARBA" id="ARBA00022723"/>
    </source>
</evidence>
<feature type="binding site" evidence="7">
    <location>
        <position position="148"/>
    </location>
    <ligand>
        <name>Fe cation</name>
        <dbReference type="ChEBI" id="CHEBI:24875"/>
        <label>2</label>
    </ligand>
</feature>
<feature type="binding site" evidence="7">
    <location>
        <position position="39"/>
    </location>
    <ligand>
        <name>Fe cation</name>
        <dbReference type="ChEBI" id="CHEBI:24875"/>
        <label>2</label>
    </ligand>
</feature>
<evidence type="ECO:0000256" key="6">
    <source>
        <dbReference type="PIRSR" id="PIRSR004789-50"/>
    </source>
</evidence>
<evidence type="ECO:0000256" key="1">
    <source>
        <dbReference type="ARBA" id="ARBA00001965"/>
    </source>
</evidence>
<dbReference type="NCBIfam" id="TIGR00282">
    <property type="entry name" value="TIGR00282 family metallophosphoesterase"/>
    <property type="match status" value="1"/>
</dbReference>
<keyword evidence="2 7" id="KW-0479">Metal-binding</keyword>
<evidence type="ECO:0000256" key="5">
    <source>
        <dbReference type="ARBA" id="ARBA00061401"/>
    </source>
</evidence>
<feature type="binding site" evidence="7">
    <location>
        <position position="40"/>
    </location>
    <ligand>
        <name>Fe cation</name>
        <dbReference type="ChEBI" id="CHEBI:24875"/>
        <label>1</label>
    </ligand>
</feature>